<dbReference type="eggNOG" id="COG4773">
    <property type="taxonomic scope" value="Bacteria"/>
</dbReference>
<keyword evidence="2" id="KW-0813">Transport</keyword>
<keyword evidence="4" id="KW-1133">Transmembrane helix</keyword>
<keyword evidence="4" id="KW-0472">Membrane</keyword>
<name>G0JQ75_9PROT</name>
<dbReference type="GO" id="GO:0016020">
    <property type="term" value="C:membrane"/>
    <property type="evidence" value="ECO:0007669"/>
    <property type="project" value="InterPro"/>
</dbReference>
<dbReference type="PANTHER" id="PTHR34596">
    <property type="entry name" value="CHITOPORIN"/>
    <property type="match status" value="1"/>
</dbReference>
<dbReference type="InterPro" id="IPR005318">
    <property type="entry name" value="OM_porin_bac"/>
</dbReference>
<evidence type="ECO:0000256" key="4">
    <source>
        <dbReference type="SAM" id="Phobius"/>
    </source>
</evidence>
<dbReference type="GO" id="GO:0015288">
    <property type="term" value="F:porin activity"/>
    <property type="evidence" value="ECO:0007669"/>
    <property type="project" value="TreeGrafter"/>
</dbReference>
<proteinExistence type="inferred from homology"/>
<dbReference type="InterPro" id="IPR023614">
    <property type="entry name" value="Porin_dom_sf"/>
</dbReference>
<evidence type="ECO:0000256" key="3">
    <source>
        <dbReference type="ARBA" id="ARBA00022729"/>
    </source>
</evidence>
<evidence type="ECO:0000313" key="6">
    <source>
        <dbReference type="Proteomes" id="UP000009220"/>
    </source>
</evidence>
<feature type="transmembrane region" description="Helical" evidence="4">
    <location>
        <begin position="16"/>
        <end position="34"/>
    </location>
</feature>
<evidence type="ECO:0000256" key="1">
    <source>
        <dbReference type="ARBA" id="ARBA00009075"/>
    </source>
</evidence>
<comment type="similarity">
    <text evidence="1">Belongs to the outer membrane porin (Opr) (TC 1.B.25) family.</text>
</comment>
<dbReference type="Pfam" id="PF03573">
    <property type="entry name" value="OprD"/>
    <property type="match status" value="1"/>
</dbReference>
<keyword evidence="4" id="KW-0812">Transmembrane</keyword>
<reference evidence="5 6" key="1">
    <citation type="journal article" date="2011" name="J. Bacteriol.">
        <title>Draft genome of the psychrotolerant acidophile Acidithiobacillus ferrivorans SS3.</title>
        <authorList>
            <person name="Liljeqvist M."/>
            <person name="Valdes J."/>
            <person name="Holmes D.S."/>
            <person name="Dopson M."/>
        </authorList>
    </citation>
    <scope>NUCLEOTIDE SEQUENCE [LARGE SCALE GENOMIC DNA]</scope>
    <source>
        <strain evidence="5 6">SS3</strain>
    </source>
</reference>
<evidence type="ECO:0000256" key="2">
    <source>
        <dbReference type="ARBA" id="ARBA00022448"/>
    </source>
</evidence>
<dbReference type="AlphaFoldDB" id="G0JQ75"/>
<accession>G0JQ75</accession>
<dbReference type="Proteomes" id="UP000009220">
    <property type="component" value="Chromosome"/>
</dbReference>
<protein>
    <submittedName>
        <fullName evidence="5">Outer membrane porin</fullName>
    </submittedName>
</protein>
<sequence length="500" mass="54280">MVRCVGYLSQKIHETVIILSYFPIIMAHIVAIIPKEEVTVFIKNRIAIAVVAALCGVSAAAQAETLTDFFKQSKIGGQIRSYYFSRDYGAAGPNQNAFSLGGILNVQTAPFLGGFGVGVSFYTANALGANNLSGAPAYPYVDSTLMGPRQSINTLGQAYIQYALPKVLLVRAGNQVINTPWVNNSDSRLLPATYQGVFAEVSPYSDWHIYGMRIFRWKSRTSSGYYRDNLYDPATFDGDSMYGGSGTPVITGSSPATNGVLAFGTSGSLMGAKAQVWYYDYYQFAKSVYGDVNYTLKTGTGFDPFVGAQFNRQWQNNSLLDGSNINNSPITATSVNSTAWGAQVGLNYAAFNNVLGNGQLTWSYNEILAHPGAVGGGAVISPYTAGYATDPLYTTSMIRGLVELGPGNGWKVKWTQNLLAKRFLFMAAFAQYHTYYNGVSNDAYADLTYFVPGRFKGLSIRDRVEVANGLDAYNGLQGNGAGFNKGHSFLYNRVMLTYAF</sequence>
<organism evidence="5 6">
    <name type="scientific">Acidithiobacillus ferrivorans SS3</name>
    <dbReference type="NCBI Taxonomy" id="743299"/>
    <lineage>
        <taxon>Bacteria</taxon>
        <taxon>Pseudomonadati</taxon>
        <taxon>Pseudomonadota</taxon>
        <taxon>Acidithiobacillia</taxon>
        <taxon>Acidithiobacillales</taxon>
        <taxon>Acidithiobacillaceae</taxon>
        <taxon>Acidithiobacillus</taxon>
    </lineage>
</organism>
<dbReference type="EMBL" id="CP002985">
    <property type="protein sequence ID" value="AEM46314.1"/>
    <property type="molecule type" value="Genomic_DNA"/>
</dbReference>
<dbReference type="KEGG" id="afi:Acife_0074"/>
<dbReference type="PANTHER" id="PTHR34596:SF2">
    <property type="entry name" value="CHITOPORIN"/>
    <property type="match status" value="1"/>
</dbReference>
<keyword evidence="3" id="KW-0732">Signal</keyword>
<dbReference type="HOGENOM" id="CLU_606401_0_0_6"/>
<evidence type="ECO:0000313" key="5">
    <source>
        <dbReference type="EMBL" id="AEM46314.1"/>
    </source>
</evidence>
<gene>
    <name evidence="5" type="ORF">Acife_0074</name>
</gene>
<feature type="transmembrane region" description="Helical" evidence="4">
    <location>
        <begin position="46"/>
        <end position="63"/>
    </location>
</feature>
<dbReference type="Gene3D" id="2.40.160.10">
    <property type="entry name" value="Porin"/>
    <property type="match status" value="1"/>
</dbReference>
<dbReference type="STRING" id="743299.Acife_0074"/>